<evidence type="ECO:0000259" key="1">
    <source>
        <dbReference type="Pfam" id="PF00535"/>
    </source>
</evidence>
<dbReference type="Gene3D" id="3.90.550.10">
    <property type="entry name" value="Spore Coat Polysaccharide Biosynthesis Protein SpsA, Chain A"/>
    <property type="match status" value="1"/>
</dbReference>
<accession>D6E6A3</accession>
<gene>
    <name evidence="2" type="ORF">GPA_00390</name>
</gene>
<dbReference type="InterPro" id="IPR029044">
    <property type="entry name" value="Nucleotide-diphossugar_trans"/>
</dbReference>
<feature type="domain" description="Glycosyltransferase 2-like" evidence="1">
    <location>
        <begin position="5"/>
        <end position="135"/>
    </location>
</feature>
<proteinExistence type="predicted"/>
<keyword evidence="3" id="KW-1185">Reference proteome</keyword>
<dbReference type="PANTHER" id="PTHR43685">
    <property type="entry name" value="GLYCOSYLTRANSFERASE"/>
    <property type="match status" value="1"/>
</dbReference>
<dbReference type="AlphaFoldDB" id="D6E6A3"/>
<dbReference type="HOGENOM" id="CLU_074336_0_0_11"/>
<name>D6E6A3_9ACTN</name>
<protein>
    <submittedName>
        <fullName evidence="2">Glycosyltransferases involved in cell wall biogenesis</fullName>
    </submittedName>
</protein>
<dbReference type="Pfam" id="PF00535">
    <property type="entry name" value="Glycos_transf_2"/>
    <property type="match status" value="1"/>
</dbReference>
<dbReference type="EMBL" id="FP929047">
    <property type="protein sequence ID" value="CBL03250.1"/>
    <property type="molecule type" value="Genomic_DNA"/>
</dbReference>
<reference evidence="2 3" key="1">
    <citation type="submission" date="2010-03" db="EMBL/GenBank/DDBJ databases">
        <title>The genome sequence of Gordonibacter pamelaeae 7-10-1-bT.</title>
        <authorList>
            <consortium name="metaHIT consortium -- http://www.metahit.eu/"/>
            <person name="Pajon A."/>
            <person name="Turner K."/>
            <person name="Parkhill J."/>
            <person name="Timmis K."/>
            <person name="Oxley A."/>
            <person name="Wurdemann D."/>
        </authorList>
    </citation>
    <scope>NUCLEOTIDE SEQUENCE [LARGE SCALE GENOMIC DNA]</scope>
    <source>
        <strain evidence="3">7-10-1-b</strain>
    </source>
</reference>
<organism evidence="2 3">
    <name type="scientific">Gordonibacter pamelaeae 7-10-1-b</name>
    <dbReference type="NCBI Taxonomy" id="657308"/>
    <lineage>
        <taxon>Bacteria</taxon>
        <taxon>Bacillati</taxon>
        <taxon>Actinomycetota</taxon>
        <taxon>Coriobacteriia</taxon>
        <taxon>Eggerthellales</taxon>
        <taxon>Eggerthellaceae</taxon>
        <taxon>Gordonibacter</taxon>
    </lineage>
</organism>
<dbReference type="CAZy" id="GT2">
    <property type="family name" value="Glycosyltransferase Family 2"/>
</dbReference>
<dbReference type="Proteomes" id="UP000008805">
    <property type="component" value="Chromosome"/>
</dbReference>
<dbReference type="RefSeq" id="WP_015538600.1">
    <property type="nucleotide sequence ID" value="NC_021021.1"/>
</dbReference>
<evidence type="ECO:0000313" key="3">
    <source>
        <dbReference type="Proteomes" id="UP000008805"/>
    </source>
</evidence>
<dbReference type="GO" id="GO:0016740">
    <property type="term" value="F:transferase activity"/>
    <property type="evidence" value="ECO:0007669"/>
    <property type="project" value="UniProtKB-KW"/>
</dbReference>
<dbReference type="SUPFAM" id="SSF53448">
    <property type="entry name" value="Nucleotide-diphospho-sugar transferases"/>
    <property type="match status" value="1"/>
</dbReference>
<dbReference type="BioCyc" id="GPAM657308:GPA_RS00145-MONOMER"/>
<dbReference type="CDD" id="cd00761">
    <property type="entry name" value="Glyco_tranf_GTA_type"/>
    <property type="match status" value="1"/>
</dbReference>
<dbReference type="KEGG" id="gpa:GPA_00390"/>
<dbReference type="InterPro" id="IPR050834">
    <property type="entry name" value="Glycosyltransf_2"/>
</dbReference>
<dbReference type="InterPro" id="IPR001173">
    <property type="entry name" value="Glyco_trans_2-like"/>
</dbReference>
<dbReference type="PANTHER" id="PTHR43685:SF2">
    <property type="entry name" value="GLYCOSYLTRANSFERASE 2-LIKE DOMAIN-CONTAINING PROTEIN"/>
    <property type="match status" value="1"/>
</dbReference>
<reference evidence="2 3" key="2">
    <citation type="submission" date="2010-03" db="EMBL/GenBank/DDBJ databases">
        <authorList>
            <person name="Pajon A."/>
        </authorList>
    </citation>
    <scope>NUCLEOTIDE SEQUENCE [LARGE SCALE GENOMIC DNA]</scope>
    <source>
        <strain evidence="3">7-10-1-b</strain>
    </source>
</reference>
<keyword evidence="2" id="KW-0808">Transferase</keyword>
<sequence>MNDICIFTPTYNRAYRLPGLFESLKHQECDNFCWLIVDDGSSDDTEALVQGFKKSSPFPIHYIRQDNGGKARAHNTGVEHCDSELFFCVDSDDELTPHALNEVWARWLEVRENPRIAGIIGVYGKTSSEPLGTWMPDGVETTTMWDLYYRFKYKGDSAHIYRTDILRSFPFKVAEGEKFIAETYVYHQIDQQYALATLNKILVVAEYLPDGYSKNFPKLTKENPIGYHTLKRLYIGYADRILLKYQSTILYMVGHMLAKTTKAGIEDAPSKALAYLACPPAWLLCKTMFR</sequence>
<evidence type="ECO:0000313" key="2">
    <source>
        <dbReference type="EMBL" id="CBL03250.1"/>
    </source>
</evidence>